<dbReference type="AlphaFoldDB" id="A0A5C5G6R2"/>
<evidence type="ECO:0000313" key="4">
    <source>
        <dbReference type="EMBL" id="TNY23551.1"/>
    </source>
</evidence>
<keyword evidence="2" id="KW-0812">Transmembrane</keyword>
<evidence type="ECO:0000256" key="3">
    <source>
        <dbReference type="SAM" id="SignalP"/>
    </source>
</evidence>
<accession>A0A5C5G6R2</accession>
<feature type="compositionally biased region" description="Polar residues" evidence="1">
    <location>
        <begin position="584"/>
        <end position="593"/>
    </location>
</feature>
<feature type="region of interest" description="Disordered" evidence="1">
    <location>
        <begin position="247"/>
        <end position="310"/>
    </location>
</feature>
<evidence type="ECO:0000256" key="1">
    <source>
        <dbReference type="SAM" id="MobiDB-lite"/>
    </source>
</evidence>
<feature type="compositionally biased region" description="Low complexity" evidence="1">
    <location>
        <begin position="285"/>
        <end position="310"/>
    </location>
</feature>
<feature type="compositionally biased region" description="Low complexity" evidence="1">
    <location>
        <begin position="75"/>
        <end position="84"/>
    </location>
</feature>
<dbReference type="OrthoDB" id="623670at2759"/>
<feature type="region of interest" description="Disordered" evidence="1">
    <location>
        <begin position="201"/>
        <end position="228"/>
    </location>
</feature>
<feature type="signal peptide" evidence="3">
    <location>
        <begin position="1"/>
        <end position="21"/>
    </location>
</feature>
<feature type="compositionally biased region" description="Low complexity" evidence="1">
    <location>
        <begin position="247"/>
        <end position="264"/>
    </location>
</feature>
<comment type="caution">
    <text evidence="4">The sequence shown here is derived from an EMBL/GenBank/DDBJ whole genome shotgun (WGS) entry which is preliminary data.</text>
</comment>
<dbReference type="Gene3D" id="2.40.40.10">
    <property type="entry name" value="RlpA-like domain"/>
    <property type="match status" value="1"/>
</dbReference>
<organism evidence="4 5">
    <name type="scientific">Rhodotorula diobovata</name>
    <dbReference type="NCBI Taxonomy" id="5288"/>
    <lineage>
        <taxon>Eukaryota</taxon>
        <taxon>Fungi</taxon>
        <taxon>Dikarya</taxon>
        <taxon>Basidiomycota</taxon>
        <taxon>Pucciniomycotina</taxon>
        <taxon>Microbotryomycetes</taxon>
        <taxon>Sporidiobolales</taxon>
        <taxon>Sporidiobolaceae</taxon>
        <taxon>Rhodotorula</taxon>
    </lineage>
</organism>
<dbReference type="SUPFAM" id="SSF50685">
    <property type="entry name" value="Barwin-like endoglucanases"/>
    <property type="match status" value="1"/>
</dbReference>
<keyword evidence="3" id="KW-0732">Signal</keyword>
<gene>
    <name evidence="4" type="ORF">DMC30DRAFT_407904</name>
</gene>
<evidence type="ECO:0008006" key="6">
    <source>
        <dbReference type="Google" id="ProtNLM"/>
    </source>
</evidence>
<feature type="region of interest" description="Disordered" evidence="1">
    <location>
        <begin position="513"/>
        <end position="535"/>
    </location>
</feature>
<dbReference type="EMBL" id="SOZI01000010">
    <property type="protein sequence ID" value="TNY23551.1"/>
    <property type="molecule type" value="Genomic_DNA"/>
</dbReference>
<proteinExistence type="predicted"/>
<keyword evidence="2" id="KW-0472">Membrane</keyword>
<feature type="transmembrane region" description="Helical" evidence="2">
    <location>
        <begin position="652"/>
        <end position="678"/>
    </location>
</feature>
<feature type="region of interest" description="Disordered" evidence="1">
    <location>
        <begin position="62"/>
        <end position="84"/>
    </location>
</feature>
<dbReference type="CDD" id="cd22191">
    <property type="entry name" value="DPBB_RlpA_EXP_N-like"/>
    <property type="match status" value="1"/>
</dbReference>
<feature type="region of interest" description="Disordered" evidence="1">
    <location>
        <begin position="574"/>
        <end position="599"/>
    </location>
</feature>
<dbReference type="Proteomes" id="UP000311382">
    <property type="component" value="Unassembled WGS sequence"/>
</dbReference>
<name>A0A5C5G6R2_9BASI</name>
<keyword evidence="2" id="KW-1133">Transmembrane helix</keyword>
<feature type="chain" id="PRO_5022897402" description="Proteophosphoglycan ppg4" evidence="3">
    <location>
        <begin position="22"/>
        <end position="683"/>
    </location>
</feature>
<dbReference type="InterPro" id="IPR036908">
    <property type="entry name" value="RlpA-like_sf"/>
</dbReference>
<sequence>MLTNTALTLSLAATLATSAAAFHAPALHNHGIRSAHGAHAHKATKRDFVPVRAGLEGRAIVRPSRMTKRVRRSDSNSTSSSSGTKYTSTAIWWKEAGWVGSCGVQIKESESVVALPLALYPDVRSKSSLCGTTVSVTATASGKTITATVVGASNRDDFTTFSKSAYLALEGDLDAGELAIEYYLDGAADIDVSNLNAVDSKTSTTTSEAPAAQTTTSAKPTATATTTHEAVKTDAVVQAAVQPAAKATTYTTSAAPAATSSSDSSSDDGSDDDWVCDDEDEEDSSPSSSSSAWVAPSSSSTSQWVAPSSSSKAAAATTTTTTSQWIAPTTTTTTQAAASTKVADTSSSVSLLSQAGIKGFLGDNDNAVLSWYNTNSGQDSTNGHSWCGFPYDNNVPGVAPSLKTMLNNFGGDYEAAAKAYCGLELVVSTPDGKSKTMYIADAFDDTRSPRFVSLLHSWVLTPSSLDIIHGSFTDLYGSYTDNKNDVVKGASWKFTGQRNDKYKFKSTTSLSASAAREAPVSGKDERFSSPGPGAPHLPLVPSPIAHRHCQAAEQLTARPPMSFSDLTRSFTTFPTASSTPTAVRASSSSSQTAPADYSYTPRTATTTYSYASEGPSNVPGRSIAAGSTAVVVQSSSASAGATSSSSGGVDGLALGLGLGLGLGALLTVLVRPVVFAGLSGRSS</sequence>
<keyword evidence="5" id="KW-1185">Reference proteome</keyword>
<evidence type="ECO:0000313" key="5">
    <source>
        <dbReference type="Proteomes" id="UP000311382"/>
    </source>
</evidence>
<evidence type="ECO:0000256" key="2">
    <source>
        <dbReference type="SAM" id="Phobius"/>
    </source>
</evidence>
<protein>
    <recommendedName>
        <fullName evidence="6">Proteophosphoglycan ppg4</fullName>
    </recommendedName>
</protein>
<feature type="compositionally biased region" description="Low complexity" evidence="1">
    <location>
        <begin position="209"/>
        <end position="228"/>
    </location>
</feature>
<feature type="compositionally biased region" description="Acidic residues" evidence="1">
    <location>
        <begin position="265"/>
        <end position="284"/>
    </location>
</feature>
<reference evidence="4 5" key="1">
    <citation type="submission" date="2019-03" db="EMBL/GenBank/DDBJ databases">
        <title>Rhodosporidium diobovatum UCD-FST 08-225 genome sequencing, assembly, and annotation.</title>
        <authorList>
            <person name="Fakankun I.U."/>
            <person name="Fristensky B."/>
            <person name="Levin D.B."/>
        </authorList>
    </citation>
    <scope>NUCLEOTIDE SEQUENCE [LARGE SCALE GENOMIC DNA]</scope>
    <source>
        <strain evidence="4 5">UCD-FST 08-225</strain>
    </source>
</reference>